<dbReference type="EMBL" id="JAVGJF010000036">
    <property type="protein sequence ID" value="MDQ7175692.1"/>
    <property type="molecule type" value="Genomic_DNA"/>
</dbReference>
<evidence type="ECO:0000313" key="8">
    <source>
        <dbReference type="Proteomes" id="UP000242704"/>
    </source>
</evidence>
<protein>
    <submittedName>
        <fullName evidence="3">Uncharacterized protein</fullName>
    </submittedName>
</protein>
<dbReference type="Proteomes" id="UP001240157">
    <property type="component" value="Unassembled WGS sequence"/>
</dbReference>
<evidence type="ECO:0000313" key="2">
    <source>
        <dbReference type="EMBL" id="MDQ7175692.1"/>
    </source>
</evidence>
<sequence length="59" mass="6511">MNFIIGILVVLMVIAWIMAIRAGKKEGEAAKKQLNLWVMIGAVLTALSFCLMFIVSQNT</sequence>
<dbReference type="RefSeq" id="WP_037575940.1">
    <property type="nucleotide sequence ID" value="NZ_BMDK01000002.1"/>
</dbReference>
<keyword evidence="1" id="KW-0472">Membrane</keyword>
<reference evidence="3" key="2">
    <citation type="submission" date="2018-03" db="EMBL/GenBank/DDBJ databases">
        <authorList>
            <person name="Naushad S."/>
        </authorList>
    </citation>
    <scope>NUCLEOTIDE SEQUENCE</scope>
    <source>
        <strain evidence="4">SNUC 105</strain>
        <strain evidence="5">SNUC 1363</strain>
        <strain evidence="3">SNUC 505</strain>
    </source>
</reference>
<keyword evidence="6" id="KW-1185">Reference proteome</keyword>
<evidence type="ECO:0000313" key="7">
    <source>
        <dbReference type="Proteomes" id="UP000242144"/>
    </source>
</evidence>
<evidence type="ECO:0000313" key="5">
    <source>
        <dbReference type="EMBL" id="PTG69767.1"/>
    </source>
</evidence>
<accession>A0AAE5W7I2</accession>
<reference evidence="6 7" key="1">
    <citation type="journal article" date="2016" name="Front. Microbiol.">
        <title>Comprehensive Phylogenetic Analysis of Bovine Non-aureus Staphylococci Species Based on Whole-Genome Sequencing.</title>
        <authorList>
            <person name="Naushad S."/>
            <person name="Barkema H.W."/>
            <person name="Luby C."/>
            <person name="Condas L.A."/>
            <person name="Nobrega D.B."/>
            <person name="Carson D.A."/>
            <person name="De Buck J."/>
        </authorList>
    </citation>
    <scope>NUCLEOTIDE SEQUENCE [LARGE SCALE GENOMIC DNA]</scope>
    <source>
        <strain evidence="4 7">SNUC 105</strain>
        <strain evidence="5 6">SNUC 1363</strain>
        <strain evidence="3 8">SNUC 505</strain>
    </source>
</reference>
<reference evidence="2 9" key="3">
    <citation type="submission" date="2023-08" db="EMBL/GenBank/DDBJ databases">
        <title>Whole genome sequencing of Staphylococcus chromogenes NNSch 2386.</title>
        <authorList>
            <person name="Kropotov V.S."/>
            <person name="Boriskina E.V."/>
            <person name="Gordinskaya N.A."/>
            <person name="Shkurkina I.S."/>
            <person name="Kryazhev D.V."/>
            <person name="Alekseeva A.E."/>
            <person name="Makhova M.A."/>
        </authorList>
    </citation>
    <scope>NUCLEOTIDE SEQUENCE [LARGE SCALE GENOMIC DNA]</scope>
    <source>
        <strain evidence="2 9">NNSch 2386</strain>
    </source>
</reference>
<evidence type="ECO:0000256" key="1">
    <source>
        <dbReference type="SAM" id="Phobius"/>
    </source>
</evidence>
<dbReference type="EMBL" id="PZAO01000011">
    <property type="protein sequence ID" value="PTG69767.1"/>
    <property type="molecule type" value="Genomic_DNA"/>
</dbReference>
<keyword evidence="1" id="KW-1133">Transmembrane helix</keyword>
<evidence type="ECO:0000313" key="6">
    <source>
        <dbReference type="Proteomes" id="UP000242008"/>
    </source>
</evidence>
<organism evidence="3 8">
    <name type="scientific">Staphylococcus chromogenes</name>
    <name type="common">Staphylococcus hyicus subsp. chromogenes</name>
    <dbReference type="NCBI Taxonomy" id="46126"/>
    <lineage>
        <taxon>Bacteria</taxon>
        <taxon>Bacillati</taxon>
        <taxon>Bacillota</taxon>
        <taxon>Bacilli</taxon>
        <taxon>Bacillales</taxon>
        <taxon>Staphylococcaceae</taxon>
        <taxon>Staphylococcus</taxon>
    </lineage>
</organism>
<feature type="transmembrane region" description="Helical" evidence="1">
    <location>
        <begin position="6"/>
        <end position="22"/>
    </location>
</feature>
<dbReference type="Proteomes" id="UP000242008">
    <property type="component" value="Unassembled WGS sequence"/>
</dbReference>
<evidence type="ECO:0000313" key="3">
    <source>
        <dbReference type="EMBL" id="PTG12753.1"/>
    </source>
</evidence>
<dbReference type="Proteomes" id="UP000242704">
    <property type="component" value="Unassembled WGS sequence"/>
</dbReference>
<comment type="caution">
    <text evidence="3">The sequence shown here is derived from an EMBL/GenBank/DDBJ whole genome shotgun (WGS) entry which is preliminary data.</text>
</comment>
<name>A0AAE5W7I2_STACR</name>
<keyword evidence="1" id="KW-0812">Transmembrane</keyword>
<gene>
    <name evidence="4" type="ORF">BU638_08750</name>
    <name evidence="3" type="ORF">BU653_08660</name>
    <name evidence="5" type="ORF">BU676_06100</name>
    <name evidence="2" type="ORF">RCF65_06780</name>
</gene>
<dbReference type="EMBL" id="PZCM01000011">
    <property type="protein sequence ID" value="PTG26457.1"/>
    <property type="molecule type" value="Genomic_DNA"/>
</dbReference>
<dbReference type="EMBL" id="PZBZ01000046">
    <property type="protein sequence ID" value="PTG12753.1"/>
    <property type="molecule type" value="Genomic_DNA"/>
</dbReference>
<dbReference type="AlphaFoldDB" id="A0AAE5W7I2"/>
<evidence type="ECO:0000313" key="4">
    <source>
        <dbReference type="EMBL" id="PTG26457.1"/>
    </source>
</evidence>
<feature type="transmembrane region" description="Helical" evidence="1">
    <location>
        <begin position="34"/>
        <end position="55"/>
    </location>
</feature>
<dbReference type="Proteomes" id="UP000242144">
    <property type="component" value="Unassembled WGS sequence"/>
</dbReference>
<proteinExistence type="predicted"/>
<evidence type="ECO:0000313" key="9">
    <source>
        <dbReference type="Proteomes" id="UP001240157"/>
    </source>
</evidence>